<dbReference type="InterPro" id="IPR005901">
    <property type="entry name" value="GLPGLI"/>
</dbReference>
<dbReference type="STRING" id="1118202.SAMN05443429_1189"/>
<keyword evidence="2" id="KW-1185">Reference proteome</keyword>
<sequence>MEWKIKNEFRNIGPFKVQKAECNFGKRNWIAWFTQEIPFPYGPYKFSGLPGMILEVNDERKDYIFTFVQNINIPKEFDTSNFLENYYHMIPIKIDYSKIKKIKIDYYLDPYKEVKSGQIKGYFQDDDGNTIENPNFNQLSKEIRKAILNNNNPIDLNMKINYPPIK</sequence>
<dbReference type="Pfam" id="PF09697">
    <property type="entry name" value="Porph_ging"/>
    <property type="match status" value="1"/>
</dbReference>
<organism evidence="1 2">
    <name type="scientific">Cruoricaptor ignavus</name>
    <dbReference type="NCBI Taxonomy" id="1118202"/>
    <lineage>
        <taxon>Bacteria</taxon>
        <taxon>Pseudomonadati</taxon>
        <taxon>Bacteroidota</taxon>
        <taxon>Flavobacteriia</taxon>
        <taxon>Flavobacteriales</taxon>
        <taxon>Weeksellaceae</taxon>
        <taxon>Cruoricaptor</taxon>
    </lineage>
</organism>
<evidence type="ECO:0000313" key="2">
    <source>
        <dbReference type="Proteomes" id="UP000184335"/>
    </source>
</evidence>
<dbReference type="EMBL" id="FQYI01000018">
    <property type="protein sequence ID" value="SHJ25544.1"/>
    <property type="molecule type" value="Genomic_DNA"/>
</dbReference>
<gene>
    <name evidence="1" type="ORF">SAMN05443429_1189</name>
</gene>
<dbReference type="Proteomes" id="UP000184335">
    <property type="component" value="Unassembled WGS sequence"/>
</dbReference>
<reference evidence="1 2" key="1">
    <citation type="submission" date="2016-11" db="EMBL/GenBank/DDBJ databases">
        <authorList>
            <person name="Jaros S."/>
            <person name="Januszkiewicz K."/>
            <person name="Wedrychowicz H."/>
        </authorList>
    </citation>
    <scope>NUCLEOTIDE SEQUENCE [LARGE SCALE GENOMIC DNA]</scope>
    <source>
        <strain evidence="1 2">DSM 25479</strain>
    </source>
</reference>
<accession>A0A1M6HTV1</accession>
<dbReference type="AlphaFoldDB" id="A0A1M6HTV1"/>
<protein>
    <submittedName>
        <fullName evidence="1">GLPGLI family protein</fullName>
    </submittedName>
</protein>
<evidence type="ECO:0000313" key="1">
    <source>
        <dbReference type="EMBL" id="SHJ25544.1"/>
    </source>
</evidence>
<proteinExistence type="predicted"/>
<name>A0A1M6HTV1_9FLAO</name>
<dbReference type="NCBIfam" id="TIGR01200">
    <property type="entry name" value="GLPGLI"/>
    <property type="match status" value="1"/>
</dbReference>